<keyword evidence="6 9" id="KW-0460">Magnesium</keyword>
<accession>A0A9X1SVW5</accession>
<comment type="similarity">
    <text evidence="9">Belongs to the carbohydrate kinase PfkB family. Ribokinase subfamily.</text>
</comment>
<feature type="binding site" evidence="9">
    <location>
        <begin position="219"/>
        <end position="224"/>
    </location>
    <ligand>
        <name>ATP</name>
        <dbReference type="ChEBI" id="CHEBI:30616"/>
    </ligand>
</feature>
<feature type="binding site" evidence="9">
    <location>
        <position position="140"/>
    </location>
    <ligand>
        <name>substrate</name>
    </ligand>
</feature>
<dbReference type="PANTHER" id="PTHR10584">
    <property type="entry name" value="SUGAR KINASE"/>
    <property type="match status" value="1"/>
</dbReference>
<comment type="caution">
    <text evidence="11">The sequence shown here is derived from an EMBL/GenBank/DDBJ whole genome shotgun (WGS) entry which is preliminary data.</text>
</comment>
<keyword evidence="9" id="KW-0963">Cytoplasm</keyword>
<dbReference type="HAMAP" id="MF_01987">
    <property type="entry name" value="Ribokinase"/>
    <property type="match status" value="1"/>
</dbReference>
<feature type="binding site" evidence="9">
    <location>
        <position position="284"/>
    </location>
    <ligand>
        <name>K(+)</name>
        <dbReference type="ChEBI" id="CHEBI:29103"/>
    </ligand>
</feature>
<evidence type="ECO:0000256" key="6">
    <source>
        <dbReference type="ARBA" id="ARBA00022842"/>
    </source>
</evidence>
<evidence type="ECO:0000313" key="12">
    <source>
        <dbReference type="Proteomes" id="UP001138997"/>
    </source>
</evidence>
<dbReference type="EMBL" id="JAJOMB010000014">
    <property type="protein sequence ID" value="MCD5314094.1"/>
    <property type="molecule type" value="Genomic_DNA"/>
</dbReference>
<evidence type="ECO:0000313" key="11">
    <source>
        <dbReference type="EMBL" id="MCD5314094.1"/>
    </source>
</evidence>
<evidence type="ECO:0000256" key="8">
    <source>
        <dbReference type="ARBA" id="ARBA00023277"/>
    </source>
</evidence>
<comment type="cofactor">
    <cofactor evidence="9">
        <name>Mg(2+)</name>
        <dbReference type="ChEBI" id="CHEBI:18420"/>
    </cofactor>
    <text evidence="9">Requires a divalent cation, most likely magnesium in vivo, as an electrophilic catalyst to aid phosphoryl group transfer. It is the chelate of the metal and the nucleotide that is the actual substrate.</text>
</comment>
<evidence type="ECO:0000256" key="4">
    <source>
        <dbReference type="ARBA" id="ARBA00022777"/>
    </source>
</evidence>
<keyword evidence="8 9" id="KW-0119">Carbohydrate metabolism</keyword>
<sequence>MSSRVVVVGSLNLDTVYRVLSLPARGQTIAAHRSDQCVGGKGGNQALAASAAGSPVVMVGCVGKDAAGHRIVDDLSAGGVDVQRIARADAATGEALVVVSDDAENHILVVAGANDELGAASLETHLADLNPGDVVLLQNEIPAATTARAASIARDKGASVIWNAAPAPADRAEIPSDLDVVIVNEGELRSLADVLELPSGSGNLIDRLARLLGVTVVCTLGADGALLSDGHERTVHPAPRVQAVDTTAAGDTFTGYYAALAHLPQTERLAWATAAGAQAVTRAGASPSIPTRAQVAPLVPHFAVQHAGGTP</sequence>
<dbReference type="InterPro" id="IPR029056">
    <property type="entry name" value="Ribokinase-like"/>
</dbReference>
<evidence type="ECO:0000256" key="5">
    <source>
        <dbReference type="ARBA" id="ARBA00022840"/>
    </source>
</evidence>
<name>A0A9X1SVW5_9ACTN</name>
<keyword evidence="7 9" id="KW-0630">Potassium</keyword>
<feature type="active site" description="Proton acceptor" evidence="9">
    <location>
        <position position="251"/>
    </location>
</feature>
<feature type="binding site" evidence="9">
    <location>
        <position position="184"/>
    </location>
    <ligand>
        <name>ATP</name>
        <dbReference type="ChEBI" id="CHEBI:30616"/>
    </ligand>
</feature>
<feature type="binding site" evidence="9">
    <location>
        <position position="247"/>
    </location>
    <ligand>
        <name>K(+)</name>
        <dbReference type="ChEBI" id="CHEBI:29103"/>
    </ligand>
</feature>
<feature type="binding site" evidence="9">
    <location>
        <position position="282"/>
    </location>
    <ligand>
        <name>K(+)</name>
        <dbReference type="ChEBI" id="CHEBI:29103"/>
    </ligand>
</feature>
<dbReference type="GO" id="GO:0019303">
    <property type="term" value="P:D-ribose catabolic process"/>
    <property type="evidence" value="ECO:0007669"/>
    <property type="project" value="UniProtKB-UniRule"/>
</dbReference>
<keyword evidence="2 9" id="KW-0479">Metal-binding</keyword>
<feature type="binding site" evidence="9">
    <location>
        <position position="245"/>
    </location>
    <ligand>
        <name>K(+)</name>
        <dbReference type="ChEBI" id="CHEBI:29103"/>
    </ligand>
</feature>
<evidence type="ECO:0000259" key="10">
    <source>
        <dbReference type="Pfam" id="PF00294"/>
    </source>
</evidence>
<dbReference type="GO" id="GO:0046872">
    <property type="term" value="F:metal ion binding"/>
    <property type="evidence" value="ECO:0007669"/>
    <property type="project" value="UniProtKB-KW"/>
</dbReference>
<dbReference type="InterPro" id="IPR011877">
    <property type="entry name" value="Ribokinase"/>
</dbReference>
<evidence type="ECO:0000256" key="2">
    <source>
        <dbReference type="ARBA" id="ARBA00022723"/>
    </source>
</evidence>
<feature type="binding site" evidence="9">
    <location>
        <position position="288"/>
    </location>
    <ligand>
        <name>K(+)</name>
        <dbReference type="ChEBI" id="CHEBI:29103"/>
    </ligand>
</feature>
<dbReference type="GO" id="GO:0004747">
    <property type="term" value="F:ribokinase activity"/>
    <property type="evidence" value="ECO:0007669"/>
    <property type="project" value="UniProtKB-UniRule"/>
</dbReference>
<comment type="subunit">
    <text evidence="9">Homodimer.</text>
</comment>
<keyword evidence="5 9" id="KW-0067">ATP-binding</keyword>
<feature type="binding site" evidence="9">
    <location>
        <position position="279"/>
    </location>
    <ligand>
        <name>K(+)</name>
        <dbReference type="ChEBI" id="CHEBI:29103"/>
    </ligand>
</feature>
<evidence type="ECO:0000256" key="9">
    <source>
        <dbReference type="HAMAP-Rule" id="MF_01987"/>
    </source>
</evidence>
<dbReference type="SUPFAM" id="SSF53613">
    <property type="entry name" value="Ribokinase-like"/>
    <property type="match status" value="1"/>
</dbReference>
<feature type="binding site" evidence="9">
    <location>
        <begin position="40"/>
        <end position="44"/>
    </location>
    <ligand>
        <name>substrate</name>
    </ligand>
</feature>
<dbReference type="Gene3D" id="3.40.1190.20">
    <property type="match status" value="1"/>
</dbReference>
<dbReference type="Pfam" id="PF00294">
    <property type="entry name" value="PfkB"/>
    <property type="match status" value="1"/>
</dbReference>
<feature type="domain" description="Carbohydrate kinase PfkB" evidence="10">
    <location>
        <begin position="4"/>
        <end position="292"/>
    </location>
</feature>
<feature type="binding site" evidence="9">
    <location>
        <position position="251"/>
    </location>
    <ligand>
        <name>substrate</name>
    </ligand>
</feature>
<dbReference type="InterPro" id="IPR002139">
    <property type="entry name" value="Ribo/fructo_kinase"/>
</dbReference>
<feature type="binding site" evidence="9">
    <location>
        <begin position="250"/>
        <end position="251"/>
    </location>
    <ligand>
        <name>ATP</name>
        <dbReference type="ChEBI" id="CHEBI:30616"/>
    </ligand>
</feature>
<comment type="subcellular location">
    <subcellularLocation>
        <location evidence="9">Cytoplasm</location>
    </subcellularLocation>
</comment>
<dbReference type="PRINTS" id="PR00990">
    <property type="entry name" value="RIBOKINASE"/>
</dbReference>
<keyword evidence="1 9" id="KW-0808">Transferase</keyword>
<proteinExistence type="inferred from homology"/>
<keyword evidence="4 9" id="KW-0418">Kinase</keyword>
<comment type="activity regulation">
    <text evidence="9">Activated by a monovalent cation that binds near, but not in, the active site. The most likely occupant of the site in vivo is potassium. Ion binding induces a conformational change that may alter substrate affinity.</text>
</comment>
<dbReference type="AlphaFoldDB" id="A0A9X1SVW5"/>
<keyword evidence="12" id="KW-1185">Reference proteome</keyword>
<comment type="pathway">
    <text evidence="9">Carbohydrate metabolism; D-ribose degradation; D-ribose 5-phosphate from beta-D-ribopyranose: step 2/2.</text>
</comment>
<comment type="caution">
    <text evidence="9">Lacks conserved residue(s) required for the propagation of feature annotation.</text>
</comment>
<dbReference type="Proteomes" id="UP001138997">
    <property type="component" value="Unassembled WGS sequence"/>
</dbReference>
<dbReference type="InterPro" id="IPR011611">
    <property type="entry name" value="PfkB_dom"/>
</dbReference>
<dbReference type="PANTHER" id="PTHR10584:SF166">
    <property type="entry name" value="RIBOKINASE"/>
    <property type="match status" value="1"/>
</dbReference>
<dbReference type="GO" id="GO:0005829">
    <property type="term" value="C:cytosol"/>
    <property type="evidence" value="ECO:0007669"/>
    <property type="project" value="TreeGrafter"/>
</dbReference>
<evidence type="ECO:0000256" key="3">
    <source>
        <dbReference type="ARBA" id="ARBA00022741"/>
    </source>
</evidence>
<gene>
    <name evidence="9" type="primary">rbsK</name>
    <name evidence="11" type="ORF">LR394_24605</name>
</gene>
<dbReference type="GO" id="GO:0005524">
    <property type="term" value="F:ATP binding"/>
    <property type="evidence" value="ECO:0007669"/>
    <property type="project" value="UniProtKB-UniRule"/>
</dbReference>
<comment type="catalytic activity">
    <reaction evidence="9">
        <text>D-ribose + ATP = D-ribose 5-phosphate + ADP + H(+)</text>
        <dbReference type="Rhea" id="RHEA:13697"/>
        <dbReference type="ChEBI" id="CHEBI:15378"/>
        <dbReference type="ChEBI" id="CHEBI:30616"/>
        <dbReference type="ChEBI" id="CHEBI:47013"/>
        <dbReference type="ChEBI" id="CHEBI:78346"/>
        <dbReference type="ChEBI" id="CHEBI:456216"/>
        <dbReference type="EC" id="2.7.1.15"/>
    </reaction>
</comment>
<keyword evidence="3 9" id="KW-0547">Nucleotide-binding</keyword>
<evidence type="ECO:0000256" key="1">
    <source>
        <dbReference type="ARBA" id="ARBA00022679"/>
    </source>
</evidence>
<dbReference type="CDD" id="cd01174">
    <property type="entry name" value="ribokinase"/>
    <property type="match status" value="1"/>
</dbReference>
<comment type="function">
    <text evidence="9">Catalyzes the phosphorylation of ribose at O-5 in a reaction requiring ATP and magnesium. The resulting D-ribose-5-phosphate can then be used either for sythesis of nucleotides, histidine, and tryptophan, or as a component of the pentose phosphate pathway.</text>
</comment>
<evidence type="ECO:0000256" key="7">
    <source>
        <dbReference type="ARBA" id="ARBA00022958"/>
    </source>
</evidence>
<protein>
    <recommendedName>
        <fullName evidence="9">Ribokinase</fullName>
        <shortName evidence="9">RK</shortName>
        <ecNumber evidence="9">2.7.1.15</ecNumber>
    </recommendedName>
</protein>
<feature type="binding site" evidence="9">
    <location>
        <begin position="12"/>
        <end position="14"/>
    </location>
    <ligand>
        <name>substrate</name>
    </ligand>
</feature>
<dbReference type="RefSeq" id="WP_231446334.1">
    <property type="nucleotide sequence ID" value="NZ_JAJOMB010000014.1"/>
</dbReference>
<reference evidence="11" key="1">
    <citation type="submission" date="2021-11" db="EMBL/GenBank/DDBJ databases">
        <title>Streptomyces corallinus and Kineosporia corallina sp. nov., two new coral-derived marine actinobacteria.</title>
        <authorList>
            <person name="Buangrab K."/>
            <person name="Sutthacheep M."/>
            <person name="Yeemin T."/>
            <person name="Harunari E."/>
            <person name="Igarashi Y."/>
            <person name="Sripreechasak P."/>
            <person name="Kanchanasin P."/>
            <person name="Tanasupawat S."/>
            <person name="Phongsopitanun W."/>
        </authorList>
    </citation>
    <scope>NUCLEOTIDE SEQUENCE</scope>
    <source>
        <strain evidence="11">JCM 31032</strain>
    </source>
</reference>
<organism evidence="11 12">
    <name type="scientific">Kineosporia babensis</name>
    <dbReference type="NCBI Taxonomy" id="499548"/>
    <lineage>
        <taxon>Bacteria</taxon>
        <taxon>Bacillati</taxon>
        <taxon>Actinomycetota</taxon>
        <taxon>Actinomycetes</taxon>
        <taxon>Kineosporiales</taxon>
        <taxon>Kineosporiaceae</taxon>
        <taxon>Kineosporia</taxon>
    </lineage>
</organism>
<dbReference type="EC" id="2.7.1.15" evidence="9"/>